<protein>
    <recommendedName>
        <fullName evidence="4">J domain-containing protein</fullName>
    </recommendedName>
</protein>
<dbReference type="HOGENOM" id="CLU_691520_0_0_1"/>
<dbReference type="KEGG" id="smo:SELMODRAFT_442251"/>
<evidence type="ECO:0008006" key="4">
    <source>
        <dbReference type="Google" id="ProtNLM"/>
    </source>
</evidence>
<name>D8RS02_SELML</name>
<dbReference type="AlphaFoldDB" id="D8RS02"/>
<proteinExistence type="predicted"/>
<accession>D8RS02</accession>
<feature type="region of interest" description="Disordered" evidence="1">
    <location>
        <begin position="225"/>
        <end position="307"/>
    </location>
</feature>
<sequence length="399" mass="44404">MAQTSLPGIRSSRLQDAIQLYCQALSLSPSDSDRAMCCKNLGQAFWARSKHRLAMVEEKNPRQQQQQEAFLESLCFDLLSSVSYFLEALNFSRPPAQPKEWVQGIHWTLVDVAWTVDDIRESSPMGGRYKGRFLAELCAVFQQKVPTNVKLQASAIVHKSCAQHGLKNAMALDARFARVPVLRDCLFHLSIAQAHTDPSAAAFLAEIAALRASIVKQIDACEELRRNSPSSSPKTGEFRHQGAAASRPNPAELRRNQSYSEERSQSAQSRIGGNLNSPRGCSSFRSSPPKNRGGGRQPSDLAARSGPSDVERLFNSLPPLDFLRCLYDRYPPSRRRGESLSNLGDIRDVGELKSAYRRAISHYHPDHCGSCPNTAKHADEITKYLIINFNALKDLYYVG</sequence>
<feature type="compositionally biased region" description="Basic and acidic residues" evidence="1">
    <location>
        <begin position="252"/>
        <end position="264"/>
    </location>
</feature>
<feature type="compositionally biased region" description="Polar residues" evidence="1">
    <location>
        <begin position="265"/>
        <end position="289"/>
    </location>
</feature>
<dbReference type="EMBL" id="GL377588">
    <property type="protein sequence ID" value="EFJ24979.1"/>
    <property type="molecule type" value="Genomic_DNA"/>
</dbReference>
<dbReference type="Proteomes" id="UP000001514">
    <property type="component" value="Unassembled WGS sequence"/>
</dbReference>
<dbReference type="InParanoid" id="D8RS02"/>
<dbReference type="Gramene" id="EFJ24979">
    <property type="protein sequence ID" value="EFJ24979"/>
    <property type="gene ID" value="SELMODRAFT_442251"/>
</dbReference>
<gene>
    <name evidence="2" type="ORF">SELMODRAFT_442251</name>
</gene>
<dbReference type="SUPFAM" id="SSF46565">
    <property type="entry name" value="Chaperone J-domain"/>
    <property type="match status" value="1"/>
</dbReference>
<keyword evidence="3" id="KW-1185">Reference proteome</keyword>
<reference evidence="2 3" key="1">
    <citation type="journal article" date="2011" name="Science">
        <title>The Selaginella genome identifies genetic changes associated with the evolution of vascular plants.</title>
        <authorList>
            <person name="Banks J.A."/>
            <person name="Nishiyama T."/>
            <person name="Hasebe M."/>
            <person name="Bowman J.L."/>
            <person name="Gribskov M."/>
            <person name="dePamphilis C."/>
            <person name="Albert V.A."/>
            <person name="Aono N."/>
            <person name="Aoyama T."/>
            <person name="Ambrose B.A."/>
            <person name="Ashton N.W."/>
            <person name="Axtell M.J."/>
            <person name="Barker E."/>
            <person name="Barker M.S."/>
            <person name="Bennetzen J.L."/>
            <person name="Bonawitz N.D."/>
            <person name="Chapple C."/>
            <person name="Cheng C."/>
            <person name="Correa L.G."/>
            <person name="Dacre M."/>
            <person name="DeBarry J."/>
            <person name="Dreyer I."/>
            <person name="Elias M."/>
            <person name="Engstrom E.M."/>
            <person name="Estelle M."/>
            <person name="Feng L."/>
            <person name="Finet C."/>
            <person name="Floyd S.K."/>
            <person name="Frommer W.B."/>
            <person name="Fujita T."/>
            <person name="Gramzow L."/>
            <person name="Gutensohn M."/>
            <person name="Harholt J."/>
            <person name="Hattori M."/>
            <person name="Heyl A."/>
            <person name="Hirai T."/>
            <person name="Hiwatashi Y."/>
            <person name="Ishikawa M."/>
            <person name="Iwata M."/>
            <person name="Karol K.G."/>
            <person name="Koehler B."/>
            <person name="Kolukisaoglu U."/>
            <person name="Kubo M."/>
            <person name="Kurata T."/>
            <person name="Lalonde S."/>
            <person name="Li K."/>
            <person name="Li Y."/>
            <person name="Litt A."/>
            <person name="Lyons E."/>
            <person name="Manning G."/>
            <person name="Maruyama T."/>
            <person name="Michael T.P."/>
            <person name="Mikami K."/>
            <person name="Miyazaki S."/>
            <person name="Morinaga S."/>
            <person name="Murata T."/>
            <person name="Mueller-Roeber B."/>
            <person name="Nelson D.R."/>
            <person name="Obara M."/>
            <person name="Oguri Y."/>
            <person name="Olmstead R.G."/>
            <person name="Onodera N."/>
            <person name="Petersen B.L."/>
            <person name="Pils B."/>
            <person name="Prigge M."/>
            <person name="Rensing S.A."/>
            <person name="Riano-Pachon D.M."/>
            <person name="Roberts A.W."/>
            <person name="Sato Y."/>
            <person name="Scheller H.V."/>
            <person name="Schulz B."/>
            <person name="Schulz C."/>
            <person name="Shakirov E.V."/>
            <person name="Shibagaki N."/>
            <person name="Shinohara N."/>
            <person name="Shippen D.E."/>
            <person name="Soerensen I."/>
            <person name="Sotooka R."/>
            <person name="Sugimoto N."/>
            <person name="Sugita M."/>
            <person name="Sumikawa N."/>
            <person name="Tanurdzic M."/>
            <person name="Theissen G."/>
            <person name="Ulvskov P."/>
            <person name="Wakazuki S."/>
            <person name="Weng J.K."/>
            <person name="Willats W.W."/>
            <person name="Wipf D."/>
            <person name="Wolf P.G."/>
            <person name="Yang L."/>
            <person name="Zimmer A.D."/>
            <person name="Zhu Q."/>
            <person name="Mitros T."/>
            <person name="Hellsten U."/>
            <person name="Loque D."/>
            <person name="Otillar R."/>
            <person name="Salamov A."/>
            <person name="Schmutz J."/>
            <person name="Shapiro H."/>
            <person name="Lindquist E."/>
            <person name="Lucas S."/>
            <person name="Rokhsar D."/>
            <person name="Grigoriev I.V."/>
        </authorList>
    </citation>
    <scope>NUCLEOTIDE SEQUENCE [LARGE SCALE GENOMIC DNA]</scope>
</reference>
<evidence type="ECO:0000256" key="1">
    <source>
        <dbReference type="SAM" id="MobiDB-lite"/>
    </source>
</evidence>
<evidence type="ECO:0000313" key="2">
    <source>
        <dbReference type="EMBL" id="EFJ24979.1"/>
    </source>
</evidence>
<dbReference type="InterPro" id="IPR036869">
    <property type="entry name" value="J_dom_sf"/>
</dbReference>
<organism evidence="3">
    <name type="scientific">Selaginella moellendorffii</name>
    <name type="common">Spikemoss</name>
    <dbReference type="NCBI Taxonomy" id="88036"/>
    <lineage>
        <taxon>Eukaryota</taxon>
        <taxon>Viridiplantae</taxon>
        <taxon>Streptophyta</taxon>
        <taxon>Embryophyta</taxon>
        <taxon>Tracheophyta</taxon>
        <taxon>Lycopodiopsida</taxon>
        <taxon>Selaginellales</taxon>
        <taxon>Selaginellaceae</taxon>
        <taxon>Selaginella</taxon>
    </lineage>
</organism>
<evidence type="ECO:0000313" key="3">
    <source>
        <dbReference type="Proteomes" id="UP000001514"/>
    </source>
</evidence>